<keyword evidence="3" id="KW-1185">Reference proteome</keyword>
<feature type="signal peptide" evidence="1">
    <location>
        <begin position="1"/>
        <end position="27"/>
    </location>
</feature>
<proteinExistence type="predicted"/>
<protein>
    <submittedName>
        <fullName evidence="2">TolB family protein</fullName>
    </submittedName>
</protein>
<gene>
    <name evidence="2" type="ORF">ACFPTP_10575</name>
</gene>
<dbReference type="PROSITE" id="PS51257">
    <property type="entry name" value="PROKAR_LIPOPROTEIN"/>
    <property type="match status" value="1"/>
</dbReference>
<evidence type="ECO:0000256" key="1">
    <source>
        <dbReference type="SAM" id="SignalP"/>
    </source>
</evidence>
<evidence type="ECO:0000313" key="3">
    <source>
        <dbReference type="Proteomes" id="UP001596071"/>
    </source>
</evidence>
<dbReference type="RefSeq" id="WP_381444519.1">
    <property type="nucleotide sequence ID" value="NZ_JBHSNP010000024.1"/>
</dbReference>
<comment type="caution">
    <text evidence="2">The sequence shown here is derived from an EMBL/GenBank/DDBJ whole genome shotgun (WGS) entry which is preliminary data.</text>
</comment>
<dbReference type="InterPro" id="IPR011042">
    <property type="entry name" value="6-blade_b-propeller_TolB-like"/>
</dbReference>
<reference evidence="3" key="1">
    <citation type="journal article" date="2019" name="Int. J. Syst. Evol. Microbiol.">
        <title>The Global Catalogue of Microorganisms (GCM) 10K type strain sequencing project: providing services to taxonomists for standard genome sequencing and annotation.</title>
        <authorList>
            <consortium name="The Broad Institute Genomics Platform"/>
            <consortium name="The Broad Institute Genome Sequencing Center for Infectious Disease"/>
            <person name="Wu L."/>
            <person name="Ma J."/>
        </authorList>
    </citation>
    <scope>NUCLEOTIDE SEQUENCE [LARGE SCALE GENOMIC DNA]</scope>
    <source>
        <strain evidence="3">KACC 11299</strain>
    </source>
</reference>
<organism evidence="2 3">
    <name type="scientific">Sporosarcina koreensis</name>
    <dbReference type="NCBI Taxonomy" id="334735"/>
    <lineage>
        <taxon>Bacteria</taxon>
        <taxon>Bacillati</taxon>
        <taxon>Bacillota</taxon>
        <taxon>Bacilli</taxon>
        <taxon>Bacillales</taxon>
        <taxon>Caryophanaceae</taxon>
        <taxon>Sporosarcina</taxon>
    </lineage>
</organism>
<feature type="chain" id="PRO_5047146832" evidence="1">
    <location>
        <begin position="28"/>
        <end position="370"/>
    </location>
</feature>
<dbReference type="Proteomes" id="UP001596071">
    <property type="component" value="Unassembled WGS sequence"/>
</dbReference>
<keyword evidence="1" id="KW-0732">Signal</keyword>
<dbReference type="EMBL" id="JBHSNP010000024">
    <property type="protein sequence ID" value="MFC5603662.1"/>
    <property type="molecule type" value="Genomic_DNA"/>
</dbReference>
<accession>A0ABW0TY56</accession>
<dbReference type="Gene3D" id="2.120.10.30">
    <property type="entry name" value="TolB, C-terminal domain"/>
    <property type="match status" value="1"/>
</dbReference>
<sequence>MKRKWHGLGILTLSGMMAAGCSLSGEAASKTVTLSENVKLESALDESHLLITHEATIPIEIPSDYTGFKGNQLYFNQHNATYLYDVESKDEKKVMEAPFYLLSENEQRALSHVNEKFYVHDLQNGTKKFVGEGTEEWSTFFGDSKGSTVIQVKNTSEGFTVEKTVLETEQKFSWDIDELFDSNGMAINTFQSSEEGIYIAGNSLKEGYGLYHLLDNGEVKQVSSLEGISSMGSFQFLDEQTIIFNEEYNGKTGIYTLNLSTGNVTQLVAGGKDKEGIWVPFYKLSPDKSKILFDTPVQVGKEYKTNVYVAEFVEGQLSKPTLLMQNADLYAVISMTGYWSDDSSTAYISTTAPGNDTIDAIEVYSIQSEK</sequence>
<dbReference type="SUPFAM" id="SSF82171">
    <property type="entry name" value="DPP6 N-terminal domain-like"/>
    <property type="match status" value="1"/>
</dbReference>
<evidence type="ECO:0000313" key="2">
    <source>
        <dbReference type="EMBL" id="MFC5603662.1"/>
    </source>
</evidence>
<name>A0ABW0TY56_9BACL</name>